<comment type="caution">
    <text evidence="2">The sequence shown here is derived from an EMBL/GenBank/DDBJ whole genome shotgun (WGS) entry which is preliminary data.</text>
</comment>
<reference evidence="2 3" key="1">
    <citation type="submission" date="2019-08" db="EMBL/GenBank/DDBJ databases">
        <authorList>
            <person name="Chen S.-C."/>
            <person name="Lai M.-C."/>
            <person name="You Y.-T."/>
        </authorList>
    </citation>
    <scope>NUCLEOTIDE SEQUENCE [LARGE SCALE GENOMIC DNA]</scope>
    <source>
        <strain evidence="2 3">P2F9704a</strain>
    </source>
</reference>
<organism evidence="2 3">
    <name type="scientific">Methanocalculus taiwanensis</name>
    <dbReference type="NCBI Taxonomy" id="106207"/>
    <lineage>
        <taxon>Archaea</taxon>
        <taxon>Methanobacteriati</taxon>
        <taxon>Methanobacteriota</taxon>
        <taxon>Stenosarchaea group</taxon>
        <taxon>Methanomicrobia</taxon>
        <taxon>Methanomicrobiales</taxon>
        <taxon>Methanocalculaceae</taxon>
        <taxon>Methanocalculus</taxon>
    </lineage>
</organism>
<dbReference type="Proteomes" id="UP001524383">
    <property type="component" value="Unassembled WGS sequence"/>
</dbReference>
<keyword evidence="3" id="KW-1185">Reference proteome</keyword>
<dbReference type="RefSeq" id="WP_255332547.1">
    <property type="nucleotide sequence ID" value="NZ_VOTZ01000011.1"/>
</dbReference>
<accession>A0ABD4TMT2</accession>
<keyword evidence="1" id="KW-0812">Transmembrane</keyword>
<name>A0ABD4TMT2_9EURY</name>
<keyword evidence="1" id="KW-1133">Transmembrane helix</keyword>
<keyword evidence="1" id="KW-0472">Membrane</keyword>
<proteinExistence type="predicted"/>
<feature type="transmembrane region" description="Helical" evidence="1">
    <location>
        <begin position="91"/>
        <end position="111"/>
    </location>
</feature>
<sequence>MIPIPPLDYAAVFMSALLAGIMIGILIGITITPRLYNPTGPIAEFLNECGEIHAAGIGIIHTFTMIKPLKYSEIPAYDISPELMNDLLQEYHYYKIFFWSPRIGILMIGALKTGIIPQILMI</sequence>
<dbReference type="EMBL" id="VOTZ01000011">
    <property type="protein sequence ID" value="MCQ1538595.1"/>
    <property type="molecule type" value="Genomic_DNA"/>
</dbReference>
<evidence type="ECO:0000313" key="2">
    <source>
        <dbReference type="EMBL" id="MCQ1538595.1"/>
    </source>
</evidence>
<dbReference type="AlphaFoldDB" id="A0ABD4TMT2"/>
<feature type="transmembrane region" description="Helical" evidence="1">
    <location>
        <begin position="7"/>
        <end position="31"/>
    </location>
</feature>
<protein>
    <submittedName>
        <fullName evidence="2">Uncharacterized protein</fullName>
    </submittedName>
</protein>
<evidence type="ECO:0000313" key="3">
    <source>
        <dbReference type="Proteomes" id="UP001524383"/>
    </source>
</evidence>
<evidence type="ECO:0000256" key="1">
    <source>
        <dbReference type="SAM" id="Phobius"/>
    </source>
</evidence>
<gene>
    <name evidence="2" type="ORF">FTO68_06295</name>
</gene>